<dbReference type="EMBL" id="MU001684">
    <property type="protein sequence ID" value="KAF2456131.1"/>
    <property type="molecule type" value="Genomic_DNA"/>
</dbReference>
<dbReference type="GO" id="GO:0060172">
    <property type="term" value="P:astral microtubule depolymerization"/>
    <property type="evidence" value="ECO:0007669"/>
    <property type="project" value="TreeGrafter"/>
</dbReference>
<accession>A0A6A6NWN2</accession>
<feature type="compositionally biased region" description="Low complexity" evidence="8">
    <location>
        <begin position="820"/>
        <end position="832"/>
    </location>
</feature>
<evidence type="ECO:0000256" key="1">
    <source>
        <dbReference type="ARBA" id="ARBA00004186"/>
    </source>
</evidence>
<dbReference type="Gene3D" id="1.25.10.10">
    <property type="entry name" value="Leucine-rich Repeat Variant"/>
    <property type="match status" value="3"/>
</dbReference>
<dbReference type="GO" id="GO:0090307">
    <property type="term" value="P:mitotic spindle assembly"/>
    <property type="evidence" value="ECO:0007669"/>
    <property type="project" value="TreeGrafter"/>
</dbReference>
<dbReference type="InterPro" id="IPR024395">
    <property type="entry name" value="CLASP_N_dom"/>
</dbReference>
<dbReference type="SUPFAM" id="SSF48371">
    <property type="entry name" value="ARM repeat"/>
    <property type="match status" value="1"/>
</dbReference>
<feature type="compositionally biased region" description="Basic and acidic residues" evidence="8">
    <location>
        <begin position="963"/>
        <end position="974"/>
    </location>
</feature>
<evidence type="ECO:0000256" key="7">
    <source>
        <dbReference type="ARBA" id="ARBA00024889"/>
    </source>
</evidence>
<dbReference type="PANTHER" id="PTHR21567">
    <property type="entry name" value="CLASP"/>
    <property type="match status" value="1"/>
</dbReference>
<evidence type="ECO:0000259" key="9">
    <source>
        <dbReference type="SMART" id="SM01349"/>
    </source>
</evidence>
<feature type="domain" description="TOG" evidence="9">
    <location>
        <begin position="1"/>
        <end position="230"/>
    </location>
</feature>
<feature type="compositionally biased region" description="Basic and acidic residues" evidence="8">
    <location>
        <begin position="862"/>
        <end position="871"/>
    </location>
</feature>
<evidence type="ECO:0000313" key="10">
    <source>
        <dbReference type="EMBL" id="KAF2456131.1"/>
    </source>
</evidence>
<feature type="compositionally biased region" description="Low complexity" evidence="8">
    <location>
        <begin position="1192"/>
        <end position="1207"/>
    </location>
</feature>
<keyword evidence="11" id="KW-1185">Reference proteome</keyword>
<dbReference type="GO" id="GO:0051301">
    <property type="term" value="P:cell division"/>
    <property type="evidence" value="ECO:0007669"/>
    <property type="project" value="UniProtKB-KW"/>
</dbReference>
<dbReference type="GO" id="GO:1990023">
    <property type="term" value="C:mitotic spindle midzone"/>
    <property type="evidence" value="ECO:0007669"/>
    <property type="project" value="TreeGrafter"/>
</dbReference>
<comment type="subunit">
    <text evidence="3">Interacts with microtubules.</text>
</comment>
<dbReference type="InterPro" id="IPR016024">
    <property type="entry name" value="ARM-type_fold"/>
</dbReference>
<name>A0A6A6NWN2_9PEZI</name>
<dbReference type="GO" id="GO:0005815">
    <property type="term" value="C:microtubule organizing center"/>
    <property type="evidence" value="ECO:0007669"/>
    <property type="project" value="TreeGrafter"/>
</dbReference>
<keyword evidence="5" id="KW-0493">Microtubule</keyword>
<dbReference type="OrthoDB" id="46159at2759"/>
<dbReference type="Pfam" id="PF12348">
    <property type="entry name" value="CLASP_N"/>
    <property type="match status" value="2"/>
</dbReference>
<dbReference type="GO" id="GO:0005876">
    <property type="term" value="C:spindle microtubule"/>
    <property type="evidence" value="ECO:0007669"/>
    <property type="project" value="TreeGrafter"/>
</dbReference>
<dbReference type="SMART" id="SM01349">
    <property type="entry name" value="TOG"/>
    <property type="match status" value="2"/>
</dbReference>
<sequence>MEEQAATLLATLRKSSITVDAKLAQFNSLKSNIKHQRVPDGAHVHIFECIRLGIGSQVSPSLVSAGFATLGHFIKRLSVQDQTHLVAAQAGKLLPLLLDRLGDSRESHRIAASQCLTDLWPIAQEQVERVVRDSALRGTNARAKEMAMTWLVKMNKAEGLQFRSYVPYLVACLEDPDAMVRETAKSTVVELFSNAPEHAKADLKKQMNNLNVRKSISQFIISHLGVPGAPEPDLKASTISANSTEFSNPDNAFGDSMMSEHPPPAETATMEPLYVHTQRELDDHFRDMLPHFEGKETEGNWIARDKSVFRLRRLTKGNAPSEFHTAFMAGIKSMLDGIIKVANSLRTTMSSNGCQLVQELARTVRSSLDPMTEILLQNFVKMTAATKHISAQNGNVTVDTIFSYVSYNARLLHHTWLAVQDKNVQPRTYATGWLKTIIKRHASHKSQIEHTGGVDIIEKCIKKSLADPNPKVRENSRSAFWVFHSVWLERASVIMNGLDAKSKANLEKDPNNPNKSLASSAPSASEPKATFSRSVGGPGASSRSTLREAIAAQKKQRAVQIERPNSAQSALSTSAEQSSGPPRAGTRPGGLAAPSGPVRPGGPTTGGSLMSGPIRRPRRPELARPATAEPFGHKRIPSKTDTLAETPSRQTPSNSPPKDLTSKRSTTLQKSATRGTTRPPSKIASPTTTSPVRSKSRVEQMRKTPLANRTMQESPGSSPSKDENLTMVVPFTRPPKDDEPVPFASVRRPAADKHMSVDSGIPSVSAEDEGFTMVLPNMKFPLPGKGEREQHQQQDDRPFRRAQMSPTKAAHSPRLGSPLVSPVRSMARSPRSPRSPERVAGTPPSHHPSRSIDSAMASASHQESEEVKVYEDPFTGGSPPGSRSVQRSGDDKPALEELPLNERAPPIGSGGSPTLSTGSHTLDHSVRPPSPSPQRPFPGHAKNGSTGSTNGAQNGGFMTVGGDRPDEQKRTEILKSRRLLSSGIERIRARSLDAHGFRRLQDLVKTAASMPEIWGENATTFGALLMALLDFLKMPLPSAAEAGDQPQSHIPVPSSTATPSSAHAKALNLRTQTLSTLRALLSLHRRLASSFLADPVLPSLLRARANADPASHFSVELDRVVDEVVRAANRDDALEAMLALLDSGAVAPESMSEADKEPLHPRTQVGALRALGALLSPNVGSHMTPASHLPRPSSGPGSAPGSVPGSPTKAPPLSPTKLHHAAASVQPLAQQQTARIGKSAVRLLGAPQPDVRQAVLEACLALHERVDGGQKDGFWRAVVGAKEGQLNLIMYYLARRGRR</sequence>
<protein>
    <submittedName>
        <fullName evidence="10">Clasp N terminal-domain-containing protein</fullName>
    </submittedName>
</protein>
<dbReference type="InterPro" id="IPR034085">
    <property type="entry name" value="TOG"/>
</dbReference>
<proteinExistence type="inferred from homology"/>
<feature type="region of interest" description="Disordered" evidence="8">
    <location>
        <begin position="776"/>
        <end position="974"/>
    </location>
</feature>
<gene>
    <name evidence="10" type="ORF">BDY21DRAFT_56524</name>
</gene>
<keyword evidence="4" id="KW-0132">Cell division</keyword>
<feature type="compositionally biased region" description="Low complexity" evidence="8">
    <location>
        <begin position="594"/>
        <end position="608"/>
    </location>
</feature>
<feature type="compositionally biased region" description="Polar residues" evidence="8">
    <location>
        <begin position="707"/>
        <end position="719"/>
    </location>
</feature>
<keyword evidence="6" id="KW-0131">Cell cycle</keyword>
<keyword evidence="6" id="KW-0498">Mitosis</keyword>
<feature type="compositionally biased region" description="Basic and acidic residues" evidence="8">
    <location>
        <begin position="785"/>
        <end position="799"/>
    </location>
</feature>
<feature type="compositionally biased region" description="Polar residues" evidence="8">
    <location>
        <begin position="563"/>
        <end position="580"/>
    </location>
</feature>
<dbReference type="GO" id="GO:0005881">
    <property type="term" value="C:cytoplasmic microtubule"/>
    <property type="evidence" value="ECO:0007669"/>
    <property type="project" value="TreeGrafter"/>
</dbReference>
<evidence type="ECO:0000256" key="6">
    <source>
        <dbReference type="ARBA" id="ARBA00022776"/>
    </source>
</evidence>
<feature type="region of interest" description="Disordered" evidence="8">
    <location>
        <begin position="1040"/>
        <end position="1061"/>
    </location>
</feature>
<organism evidence="10 11">
    <name type="scientific">Lineolata rhizophorae</name>
    <dbReference type="NCBI Taxonomy" id="578093"/>
    <lineage>
        <taxon>Eukaryota</taxon>
        <taxon>Fungi</taxon>
        <taxon>Dikarya</taxon>
        <taxon>Ascomycota</taxon>
        <taxon>Pezizomycotina</taxon>
        <taxon>Dothideomycetes</taxon>
        <taxon>Dothideomycetes incertae sedis</taxon>
        <taxon>Lineolatales</taxon>
        <taxon>Lineolataceae</taxon>
        <taxon>Lineolata</taxon>
    </lineage>
</organism>
<feature type="region of interest" description="Disordered" evidence="8">
    <location>
        <begin position="504"/>
        <end position="764"/>
    </location>
</feature>
<feature type="region of interest" description="Disordered" evidence="8">
    <location>
        <begin position="1179"/>
        <end position="1230"/>
    </location>
</feature>
<comment type="subcellular location">
    <subcellularLocation>
        <location evidence="1">Cytoplasm</location>
        <location evidence="1">Cytoskeleton</location>
        <location evidence="1">Spindle</location>
    </subcellularLocation>
</comment>
<comment type="similarity">
    <text evidence="2">Belongs to the CLASP family.</text>
</comment>
<feature type="compositionally biased region" description="Polar residues" evidence="8">
    <location>
        <begin position="943"/>
        <end position="952"/>
    </location>
</feature>
<dbReference type="Proteomes" id="UP000799766">
    <property type="component" value="Unassembled WGS sequence"/>
</dbReference>
<reference evidence="10" key="1">
    <citation type="journal article" date="2020" name="Stud. Mycol.">
        <title>101 Dothideomycetes genomes: a test case for predicting lifestyles and emergence of pathogens.</title>
        <authorList>
            <person name="Haridas S."/>
            <person name="Albert R."/>
            <person name="Binder M."/>
            <person name="Bloem J."/>
            <person name="Labutti K."/>
            <person name="Salamov A."/>
            <person name="Andreopoulos B."/>
            <person name="Baker S."/>
            <person name="Barry K."/>
            <person name="Bills G."/>
            <person name="Bluhm B."/>
            <person name="Cannon C."/>
            <person name="Castanera R."/>
            <person name="Culley D."/>
            <person name="Daum C."/>
            <person name="Ezra D."/>
            <person name="Gonzalez J."/>
            <person name="Henrissat B."/>
            <person name="Kuo A."/>
            <person name="Liang C."/>
            <person name="Lipzen A."/>
            <person name="Lutzoni F."/>
            <person name="Magnuson J."/>
            <person name="Mondo S."/>
            <person name="Nolan M."/>
            <person name="Ohm R."/>
            <person name="Pangilinan J."/>
            <person name="Park H.-J."/>
            <person name="Ramirez L."/>
            <person name="Alfaro M."/>
            <person name="Sun H."/>
            <person name="Tritt A."/>
            <person name="Yoshinaga Y."/>
            <person name="Zwiers L.-H."/>
            <person name="Turgeon B."/>
            <person name="Goodwin S."/>
            <person name="Spatafora J."/>
            <person name="Crous P."/>
            <person name="Grigoriev I."/>
        </authorList>
    </citation>
    <scope>NUCLEOTIDE SEQUENCE</scope>
    <source>
        <strain evidence="10">ATCC 16933</strain>
    </source>
</reference>
<feature type="compositionally biased region" description="Polar residues" evidence="8">
    <location>
        <begin position="663"/>
        <end position="693"/>
    </location>
</feature>
<dbReference type="PANTHER" id="PTHR21567:SF9">
    <property type="entry name" value="CLIP-ASSOCIATING PROTEIN"/>
    <property type="match status" value="1"/>
</dbReference>
<dbReference type="InterPro" id="IPR011989">
    <property type="entry name" value="ARM-like"/>
</dbReference>
<feature type="compositionally biased region" description="Polar residues" evidence="8">
    <location>
        <begin position="639"/>
        <end position="653"/>
    </location>
</feature>
<comment type="function">
    <text evidence="7">Microtubule binding protein that promotes the stabilization of dynamic microtubules. Required for mitotic spindle formation.</text>
</comment>
<feature type="domain" description="TOG" evidence="9">
    <location>
        <begin position="272"/>
        <end position="518"/>
    </location>
</feature>
<evidence type="ECO:0000256" key="2">
    <source>
        <dbReference type="ARBA" id="ARBA00009549"/>
    </source>
</evidence>
<evidence type="ECO:0000313" key="11">
    <source>
        <dbReference type="Proteomes" id="UP000799766"/>
    </source>
</evidence>
<evidence type="ECO:0000256" key="8">
    <source>
        <dbReference type="SAM" id="MobiDB-lite"/>
    </source>
</evidence>
<evidence type="ECO:0000256" key="3">
    <source>
        <dbReference type="ARBA" id="ARBA00011375"/>
    </source>
</evidence>
<dbReference type="GO" id="GO:0008017">
    <property type="term" value="F:microtubule binding"/>
    <property type="evidence" value="ECO:0007669"/>
    <property type="project" value="TreeGrafter"/>
</dbReference>
<evidence type="ECO:0000256" key="4">
    <source>
        <dbReference type="ARBA" id="ARBA00022618"/>
    </source>
</evidence>
<feature type="compositionally biased region" description="Low complexity" evidence="8">
    <location>
        <begin position="511"/>
        <end position="529"/>
    </location>
</feature>
<evidence type="ECO:0000256" key="5">
    <source>
        <dbReference type="ARBA" id="ARBA00022701"/>
    </source>
</evidence>